<dbReference type="InterPro" id="IPR013589">
    <property type="entry name" value="Bac_transglu_N"/>
</dbReference>
<dbReference type="Proteomes" id="UP001069090">
    <property type="component" value="Unassembled WGS sequence"/>
</dbReference>
<proteinExistence type="predicted"/>
<evidence type="ECO:0000313" key="2">
    <source>
        <dbReference type="EMBL" id="MCZ0865855.1"/>
    </source>
</evidence>
<dbReference type="RefSeq" id="WP_258332001.1">
    <property type="nucleotide sequence ID" value="NZ_JAPTGG010000009.1"/>
</dbReference>
<comment type="caution">
    <text evidence="2">The sequence shown here is derived from an EMBL/GenBank/DDBJ whole genome shotgun (WGS) entry which is preliminary data.</text>
</comment>
<dbReference type="InterPro" id="IPR002931">
    <property type="entry name" value="Transglutaminase-like"/>
</dbReference>
<dbReference type="PANTHER" id="PTHR33490">
    <property type="entry name" value="BLR5614 PROTEIN-RELATED"/>
    <property type="match status" value="1"/>
</dbReference>
<keyword evidence="3" id="KW-1185">Reference proteome</keyword>
<organism evidence="2 3">
    <name type="scientific">Dasania phycosphaerae</name>
    <dbReference type="NCBI Taxonomy" id="2950436"/>
    <lineage>
        <taxon>Bacteria</taxon>
        <taxon>Pseudomonadati</taxon>
        <taxon>Pseudomonadota</taxon>
        <taxon>Gammaproteobacteria</taxon>
        <taxon>Cellvibrionales</taxon>
        <taxon>Spongiibacteraceae</taxon>
        <taxon>Dasania</taxon>
    </lineage>
</organism>
<name>A0A9J6RNZ8_9GAMM</name>
<dbReference type="Pfam" id="PF01841">
    <property type="entry name" value="Transglut_core"/>
    <property type="match status" value="1"/>
</dbReference>
<dbReference type="SMART" id="SM00460">
    <property type="entry name" value="TGc"/>
    <property type="match status" value="1"/>
</dbReference>
<protein>
    <submittedName>
        <fullName evidence="2">Transglutaminase family protein</fullName>
    </submittedName>
</protein>
<accession>A0A9J6RNZ8</accession>
<sequence>MKYRVSHTSKYIYSESVSRCHNEVRMTPLNNRNQSVEKTKTKIFPMPQKTFERIDYFGNKVIGFDIHREHKKLTVTVISEVQTLPPAKPSAEFEKMPWNQVRDMMHSSSNSLDILAKEYLLASPLVPLEDEIQTYAALSFPEGRPIFEALQDLTKRIYKDFKYEPGFTTISTPLAELMQHRKGVCQDFAHLEIACVRSMNLPAAYVSGYLETDPPPGKVKLVGSDASHAWLTVYIPGFGWQDLDPTNNQQPNERYVTVAVGRDYADVTPLKGVIYGGGAHKLEVKVDVAPMAMAHQEGA</sequence>
<gene>
    <name evidence="2" type="ORF">O0V09_11620</name>
</gene>
<dbReference type="SUPFAM" id="SSF54001">
    <property type="entry name" value="Cysteine proteinases"/>
    <property type="match status" value="1"/>
</dbReference>
<reference evidence="2 3" key="1">
    <citation type="submission" date="2022-12" db="EMBL/GenBank/DDBJ databases">
        <title>Dasania phycosphaerae sp. nov., isolated from particulate material of the south coast of Korea.</title>
        <authorList>
            <person name="Jiang Y."/>
        </authorList>
    </citation>
    <scope>NUCLEOTIDE SEQUENCE [LARGE SCALE GENOMIC DNA]</scope>
    <source>
        <strain evidence="2 3">GY-19</strain>
    </source>
</reference>
<dbReference type="Gene3D" id="3.10.620.30">
    <property type="match status" value="1"/>
</dbReference>
<dbReference type="InterPro" id="IPR038765">
    <property type="entry name" value="Papain-like_cys_pep_sf"/>
</dbReference>
<evidence type="ECO:0000313" key="3">
    <source>
        <dbReference type="Proteomes" id="UP001069090"/>
    </source>
</evidence>
<feature type="domain" description="Transglutaminase-like" evidence="1">
    <location>
        <begin position="177"/>
        <end position="247"/>
    </location>
</feature>
<dbReference type="AlphaFoldDB" id="A0A9J6RNZ8"/>
<dbReference type="PANTHER" id="PTHR33490:SF7">
    <property type="entry name" value="BLR2979 PROTEIN"/>
    <property type="match status" value="1"/>
</dbReference>
<dbReference type="Pfam" id="PF08379">
    <property type="entry name" value="Bact_transglu_N"/>
    <property type="match status" value="1"/>
</dbReference>
<evidence type="ECO:0000259" key="1">
    <source>
        <dbReference type="SMART" id="SM00460"/>
    </source>
</evidence>
<dbReference type="EMBL" id="JAPTGG010000009">
    <property type="protein sequence ID" value="MCZ0865855.1"/>
    <property type="molecule type" value="Genomic_DNA"/>
</dbReference>